<protein>
    <submittedName>
        <fullName evidence="5">AraC-like DNA-binding protein</fullName>
    </submittedName>
</protein>
<reference evidence="5 6" key="1">
    <citation type="submission" date="2018-05" db="EMBL/GenBank/DDBJ databases">
        <title>The Hungate 1000. A catalogue of reference genomes from the rumen microbiome.</title>
        <authorList>
            <person name="Kelly W."/>
        </authorList>
    </citation>
    <scope>NUCLEOTIDE SEQUENCE [LARGE SCALE GENOMIC DNA]</scope>
    <source>
        <strain evidence="5 6">NLAE-zl-C242</strain>
    </source>
</reference>
<evidence type="ECO:0000256" key="2">
    <source>
        <dbReference type="ARBA" id="ARBA00023125"/>
    </source>
</evidence>
<dbReference type="RefSeq" id="WP_109731960.1">
    <property type="nucleotide sequence ID" value="NZ_BAAACK010000009.1"/>
</dbReference>
<dbReference type="GO" id="GO:0003700">
    <property type="term" value="F:DNA-binding transcription factor activity"/>
    <property type="evidence" value="ECO:0007669"/>
    <property type="project" value="InterPro"/>
</dbReference>
<dbReference type="PANTHER" id="PTHR43280:SF2">
    <property type="entry name" value="HTH-TYPE TRANSCRIPTIONAL REGULATOR EXSA"/>
    <property type="match status" value="1"/>
</dbReference>
<dbReference type="PROSITE" id="PS00041">
    <property type="entry name" value="HTH_ARAC_FAMILY_1"/>
    <property type="match status" value="1"/>
</dbReference>
<dbReference type="InterPro" id="IPR020449">
    <property type="entry name" value="Tscrpt_reg_AraC-type_HTH"/>
</dbReference>
<accession>A0A2Y9BI74</accession>
<evidence type="ECO:0000256" key="3">
    <source>
        <dbReference type="ARBA" id="ARBA00023163"/>
    </source>
</evidence>
<dbReference type="Pfam" id="PF12833">
    <property type="entry name" value="HTH_18"/>
    <property type="match status" value="1"/>
</dbReference>
<dbReference type="PRINTS" id="PR00032">
    <property type="entry name" value="HTHARAC"/>
</dbReference>
<dbReference type="SUPFAM" id="SSF46689">
    <property type="entry name" value="Homeodomain-like"/>
    <property type="match status" value="2"/>
</dbReference>
<dbReference type="AlphaFoldDB" id="A0A2Y9BI74"/>
<keyword evidence="3" id="KW-0804">Transcription</keyword>
<gene>
    <name evidence="5" type="ORF">A8806_10920</name>
</gene>
<name>A0A2Y9BI74_9FIRM</name>
<sequence length="284" mass="32584">MITTKEKNPFGTIEFTDTYKLKALPSTWCIALAEQGSGSYLHQNLISDFQHRDCFLLYDTEDITLSYGEGKPCRFTLFSFSMDDVDTSGAADKSQQLLKQFFSGRVTFQHFSLPRKNYDAIRALLKLCNQILQDTLPVSPMIYRHTFLALILYFAQTGFVLKPESQLFTKSFSTREVMIAQVKHLIRQNYADPLPLSYLAAYVYANPSYLSRIFKADTGMCLSAFINQVRIDNAKQLLEDTDELIIDIAISCGFNQIPHFNRIFKEYTGMSPSAYRKAYRHRAL</sequence>
<dbReference type="InterPro" id="IPR009057">
    <property type="entry name" value="Homeodomain-like_sf"/>
</dbReference>
<dbReference type="Gene3D" id="1.10.10.60">
    <property type="entry name" value="Homeodomain-like"/>
    <property type="match status" value="2"/>
</dbReference>
<keyword evidence="6" id="KW-1185">Reference proteome</keyword>
<evidence type="ECO:0000256" key="1">
    <source>
        <dbReference type="ARBA" id="ARBA00023015"/>
    </source>
</evidence>
<keyword evidence="2 5" id="KW-0238">DNA-binding</keyword>
<evidence type="ECO:0000313" key="5">
    <source>
        <dbReference type="EMBL" id="PWJ28143.1"/>
    </source>
</evidence>
<dbReference type="GO" id="GO:0043565">
    <property type="term" value="F:sequence-specific DNA binding"/>
    <property type="evidence" value="ECO:0007669"/>
    <property type="project" value="InterPro"/>
</dbReference>
<dbReference type="PANTHER" id="PTHR43280">
    <property type="entry name" value="ARAC-FAMILY TRANSCRIPTIONAL REGULATOR"/>
    <property type="match status" value="1"/>
</dbReference>
<dbReference type="InterPro" id="IPR018060">
    <property type="entry name" value="HTH_AraC"/>
</dbReference>
<dbReference type="SMART" id="SM00342">
    <property type="entry name" value="HTH_ARAC"/>
    <property type="match status" value="1"/>
</dbReference>
<dbReference type="OrthoDB" id="9799319at2"/>
<feature type="domain" description="HTH araC/xylS-type" evidence="4">
    <location>
        <begin position="180"/>
        <end position="278"/>
    </location>
</feature>
<proteinExistence type="predicted"/>
<evidence type="ECO:0000259" key="4">
    <source>
        <dbReference type="PROSITE" id="PS01124"/>
    </source>
</evidence>
<keyword evidence="1" id="KW-0805">Transcription regulation</keyword>
<organism evidence="5 6">
    <name type="scientific">Faecalicatena orotica</name>
    <dbReference type="NCBI Taxonomy" id="1544"/>
    <lineage>
        <taxon>Bacteria</taxon>
        <taxon>Bacillati</taxon>
        <taxon>Bacillota</taxon>
        <taxon>Clostridia</taxon>
        <taxon>Lachnospirales</taxon>
        <taxon>Lachnospiraceae</taxon>
        <taxon>Faecalicatena</taxon>
    </lineage>
</organism>
<dbReference type="PROSITE" id="PS01124">
    <property type="entry name" value="HTH_ARAC_FAMILY_2"/>
    <property type="match status" value="1"/>
</dbReference>
<dbReference type="InterPro" id="IPR018062">
    <property type="entry name" value="HTH_AraC-typ_CS"/>
</dbReference>
<dbReference type="EMBL" id="QGDL01000009">
    <property type="protein sequence ID" value="PWJ28143.1"/>
    <property type="molecule type" value="Genomic_DNA"/>
</dbReference>
<evidence type="ECO:0000313" key="6">
    <source>
        <dbReference type="Proteomes" id="UP000245845"/>
    </source>
</evidence>
<dbReference type="Proteomes" id="UP000245845">
    <property type="component" value="Unassembled WGS sequence"/>
</dbReference>
<comment type="caution">
    <text evidence="5">The sequence shown here is derived from an EMBL/GenBank/DDBJ whole genome shotgun (WGS) entry which is preliminary data.</text>
</comment>